<dbReference type="RefSeq" id="WP_054821172.1">
    <property type="nucleotide sequence ID" value="NZ_CP185282.1"/>
</dbReference>
<keyword evidence="2" id="KW-1185">Reference proteome</keyword>
<organism evidence="1 2">
    <name type="scientific">Glutamicibacter creatinolyticus</name>
    <dbReference type="NCBI Taxonomy" id="162496"/>
    <lineage>
        <taxon>Bacteria</taxon>
        <taxon>Bacillati</taxon>
        <taxon>Actinomycetota</taxon>
        <taxon>Actinomycetes</taxon>
        <taxon>Micrococcales</taxon>
        <taxon>Micrococcaceae</taxon>
        <taxon>Glutamicibacter</taxon>
    </lineage>
</organism>
<reference evidence="1 2" key="1">
    <citation type="submission" date="2018-12" db="EMBL/GenBank/DDBJ databases">
        <title>Complete Genome Sequence of Glutamicibacter creatinolyticus strain LGCM259,isolated from an abscess of a 12-year-old mare in Italy.</title>
        <authorList>
            <person name="Santos R.G."/>
            <person name="Silva A.L."/>
            <person name="Seyffert N."/>
            <person name="Castro T.L.P."/>
            <person name="Attili A.R."/>
            <person name="Rifici C."/>
            <person name="Mazzullo G."/>
            <person name="Brenig B."/>
            <person name="Venanzi F."/>
            <person name="Azevedo V."/>
        </authorList>
    </citation>
    <scope>NUCLEOTIDE SEQUENCE [LARGE SCALE GENOMIC DNA]</scope>
    <source>
        <strain evidence="1 2">LGCM 259</strain>
    </source>
</reference>
<gene>
    <name evidence="1" type="ORF">GcLGCM259_2884</name>
</gene>
<dbReference type="AlphaFoldDB" id="A0A5B7WX11"/>
<evidence type="ECO:0008006" key="3">
    <source>
        <dbReference type="Google" id="ProtNLM"/>
    </source>
</evidence>
<sequence>MQTCANCGNTAQDMFSITRDEMTRHFDSFECAIHMMAPRCAHCQCAILGHPVRKEGGAFCCSHCAEGSESSQVPTQ</sequence>
<proteinExistence type="predicted"/>
<dbReference type="EMBL" id="CP034412">
    <property type="protein sequence ID" value="QCY48591.1"/>
    <property type="molecule type" value="Genomic_DNA"/>
</dbReference>
<dbReference type="Gene3D" id="2.30.170.10">
    <property type="match status" value="1"/>
</dbReference>
<evidence type="ECO:0000313" key="2">
    <source>
        <dbReference type="Proteomes" id="UP000307000"/>
    </source>
</evidence>
<evidence type="ECO:0000313" key="1">
    <source>
        <dbReference type="EMBL" id="QCY48591.1"/>
    </source>
</evidence>
<dbReference type="Proteomes" id="UP000307000">
    <property type="component" value="Chromosome"/>
</dbReference>
<dbReference type="KEGG" id="gcr:GcLGCM259_2884"/>
<name>A0A5B7WX11_9MICC</name>
<accession>A0A5B7WX11</accession>
<protein>
    <recommendedName>
        <fullName evidence="3">Metallothionein</fullName>
    </recommendedName>
</protein>